<dbReference type="InterPro" id="IPR000346">
    <property type="entry name" value="Hyperglycemic1"/>
</dbReference>
<dbReference type="GO" id="GO:0007623">
    <property type="term" value="P:circadian rhythm"/>
    <property type="evidence" value="ECO:0007669"/>
    <property type="project" value="TreeGrafter"/>
</dbReference>
<feature type="disulfide bond" evidence="8">
    <location>
        <begin position="82"/>
        <end position="108"/>
    </location>
</feature>
<dbReference type="InterPro" id="IPR035957">
    <property type="entry name" value="Crust_neurohorm_sf"/>
</dbReference>
<dbReference type="PROSITE" id="PS01250">
    <property type="entry name" value="CHH_MIH_GIH"/>
    <property type="match status" value="1"/>
</dbReference>
<evidence type="ECO:0000256" key="7">
    <source>
        <dbReference type="ARBA" id="ARBA00023320"/>
    </source>
</evidence>
<dbReference type="PRINTS" id="PR00550">
    <property type="entry name" value="HYPRGLYCEMIC"/>
</dbReference>
<dbReference type="GO" id="GO:0005576">
    <property type="term" value="C:extracellular region"/>
    <property type="evidence" value="ECO:0007669"/>
    <property type="project" value="UniProtKB-SubCell"/>
</dbReference>
<evidence type="ECO:0000256" key="9">
    <source>
        <dbReference type="SAM" id="SignalP"/>
    </source>
</evidence>
<organism evidence="10 11">
    <name type="scientific">Halocaridina rubra</name>
    <name type="common">Hawaiian red shrimp</name>
    <dbReference type="NCBI Taxonomy" id="373956"/>
    <lineage>
        <taxon>Eukaryota</taxon>
        <taxon>Metazoa</taxon>
        <taxon>Ecdysozoa</taxon>
        <taxon>Arthropoda</taxon>
        <taxon>Crustacea</taxon>
        <taxon>Multicrustacea</taxon>
        <taxon>Malacostraca</taxon>
        <taxon>Eumalacostraca</taxon>
        <taxon>Eucarida</taxon>
        <taxon>Decapoda</taxon>
        <taxon>Pleocyemata</taxon>
        <taxon>Caridea</taxon>
        <taxon>Atyoidea</taxon>
        <taxon>Atyidae</taxon>
        <taxon>Halocaridina</taxon>
    </lineage>
</organism>
<feature type="signal peptide" evidence="9">
    <location>
        <begin position="1"/>
        <end position="26"/>
    </location>
</feature>
<keyword evidence="9" id="KW-0732">Signal</keyword>
<dbReference type="SUPFAM" id="SSF81778">
    <property type="entry name" value="Crustacean CHH/MIH/GIH neurohormone"/>
    <property type="match status" value="1"/>
</dbReference>
<gene>
    <name evidence="10" type="ORF">SK128_013474</name>
</gene>
<name>A0AAN8WK51_HALRR</name>
<feature type="disulfide bond" evidence="8">
    <location>
        <begin position="63"/>
        <end position="99"/>
    </location>
</feature>
<evidence type="ECO:0000256" key="5">
    <source>
        <dbReference type="ARBA" id="ARBA00022815"/>
    </source>
</evidence>
<dbReference type="GO" id="GO:0005184">
    <property type="term" value="F:neuropeptide hormone activity"/>
    <property type="evidence" value="ECO:0007669"/>
    <property type="project" value="InterPro"/>
</dbReference>
<proteinExistence type="inferred from homology"/>
<keyword evidence="4" id="KW-0372">Hormone</keyword>
<dbReference type="InterPro" id="IPR031098">
    <property type="entry name" value="Crust_neurohorm"/>
</dbReference>
<protein>
    <recommendedName>
        <fullName evidence="12">Crustacean hyperglycemic hormone</fullName>
    </recommendedName>
</protein>
<reference evidence="10 11" key="1">
    <citation type="submission" date="2023-11" db="EMBL/GenBank/DDBJ databases">
        <title>Halocaridina rubra genome assembly.</title>
        <authorList>
            <person name="Smith C."/>
        </authorList>
    </citation>
    <scope>NUCLEOTIDE SEQUENCE [LARGE SCALE GENOMIC DNA]</scope>
    <source>
        <strain evidence="10">EP-1</strain>
        <tissue evidence="10">Whole</tissue>
    </source>
</reference>
<comment type="caution">
    <text evidence="10">The sequence shown here is derived from an EMBL/GenBank/DDBJ whole genome shotgun (WGS) entry which is preliminary data.</text>
</comment>
<evidence type="ECO:0000256" key="3">
    <source>
        <dbReference type="ARBA" id="ARBA00022525"/>
    </source>
</evidence>
<dbReference type="AlphaFoldDB" id="A0AAN8WK51"/>
<accession>A0AAN8WK51</accession>
<feature type="chain" id="PRO_5043049711" description="Crustacean hyperglycemic hormone" evidence="9">
    <location>
        <begin position="27"/>
        <end position="130"/>
    </location>
</feature>
<evidence type="ECO:0000256" key="6">
    <source>
        <dbReference type="ARBA" id="ARBA00023157"/>
    </source>
</evidence>
<comment type="subcellular location">
    <subcellularLocation>
        <location evidence="1">Secreted</location>
    </subcellularLocation>
</comment>
<dbReference type="InterPro" id="IPR001166">
    <property type="entry name" value="Hyperglycemic"/>
</dbReference>
<sequence length="130" mass="14928">MFSSRMISAAMMLFLVIQQFGHSTTARSVEAVGRIEKLLSSAPRQSLANGHNLNKRAAFDESCKGIYDRELLGMLERVCEDCYNLYRKPYVGVECRTNCYQNKYFRQCLDDLQIIEDVEKYVNAVQVVGR</sequence>
<keyword evidence="5" id="KW-0027">Amidation</keyword>
<evidence type="ECO:0000256" key="2">
    <source>
        <dbReference type="ARBA" id="ARBA00005447"/>
    </source>
</evidence>
<dbReference type="EMBL" id="JAXCGZ010017864">
    <property type="protein sequence ID" value="KAK7067662.1"/>
    <property type="molecule type" value="Genomic_DNA"/>
</dbReference>
<keyword evidence="6 8" id="KW-1015">Disulfide bond</keyword>
<keyword evidence="3" id="KW-0964">Secreted</keyword>
<evidence type="ECO:0008006" key="12">
    <source>
        <dbReference type="Google" id="ProtNLM"/>
    </source>
</evidence>
<evidence type="ECO:0000256" key="8">
    <source>
        <dbReference type="PIRSR" id="PIRSR631098-51"/>
    </source>
</evidence>
<dbReference type="PANTHER" id="PTHR35981:SF2">
    <property type="entry name" value="ION TRANSPORT PEPTIDE, ISOFORM C"/>
    <property type="match status" value="1"/>
</dbReference>
<dbReference type="InterPro" id="IPR018251">
    <property type="entry name" value="Crust_neurhormone_CS"/>
</dbReference>
<evidence type="ECO:0000313" key="11">
    <source>
        <dbReference type="Proteomes" id="UP001381693"/>
    </source>
</evidence>
<keyword evidence="7" id="KW-0527">Neuropeptide</keyword>
<evidence type="ECO:0000313" key="10">
    <source>
        <dbReference type="EMBL" id="KAK7067662.1"/>
    </source>
</evidence>
<dbReference type="Pfam" id="PF01147">
    <property type="entry name" value="Crust_neurohorm"/>
    <property type="match status" value="1"/>
</dbReference>
<comment type="similarity">
    <text evidence="2">Belongs to the arthropod CHH/MIH/GIH/VIH hormone family.</text>
</comment>
<evidence type="ECO:0000256" key="1">
    <source>
        <dbReference type="ARBA" id="ARBA00004613"/>
    </source>
</evidence>
<keyword evidence="11" id="KW-1185">Reference proteome</keyword>
<dbReference type="Proteomes" id="UP001381693">
    <property type="component" value="Unassembled WGS sequence"/>
</dbReference>
<evidence type="ECO:0000256" key="4">
    <source>
        <dbReference type="ARBA" id="ARBA00022702"/>
    </source>
</evidence>
<dbReference type="GO" id="GO:0007218">
    <property type="term" value="P:neuropeptide signaling pathway"/>
    <property type="evidence" value="ECO:0007669"/>
    <property type="project" value="UniProtKB-KW"/>
</dbReference>
<dbReference type="PANTHER" id="PTHR35981">
    <property type="entry name" value="ION TRANSPORT PEPTIDE, ISOFORM C"/>
    <property type="match status" value="1"/>
</dbReference>
<feature type="disulfide bond" evidence="8">
    <location>
        <begin position="79"/>
        <end position="95"/>
    </location>
</feature>
<dbReference type="PRINTS" id="PR00548">
    <property type="entry name" value="HYPRGLYCEMC1"/>
</dbReference>
<dbReference type="Gene3D" id="1.10.2010.10">
    <property type="entry name" value="Crustacean CHH/MIH/GIH neurohormone"/>
    <property type="match status" value="1"/>
</dbReference>